<protein>
    <recommendedName>
        <fullName evidence="3">DUF29 domain-containing protein</fullName>
    </recommendedName>
</protein>
<name>A0ABS4SRM7_9PROT</name>
<evidence type="ECO:0008006" key="3">
    <source>
        <dbReference type="Google" id="ProtNLM"/>
    </source>
</evidence>
<organism evidence="1 2">
    <name type="scientific">Azospirillum rugosum</name>
    <dbReference type="NCBI Taxonomy" id="416170"/>
    <lineage>
        <taxon>Bacteria</taxon>
        <taxon>Pseudomonadati</taxon>
        <taxon>Pseudomonadota</taxon>
        <taxon>Alphaproteobacteria</taxon>
        <taxon>Rhodospirillales</taxon>
        <taxon>Azospirillaceae</taxon>
        <taxon>Azospirillum</taxon>
    </lineage>
</organism>
<comment type="caution">
    <text evidence="1">The sequence shown here is derived from an EMBL/GenBank/DDBJ whole genome shotgun (WGS) entry which is preliminary data.</text>
</comment>
<dbReference type="RefSeq" id="WP_209768011.1">
    <property type="nucleotide sequence ID" value="NZ_JAGINP010000014.1"/>
</dbReference>
<reference evidence="1 2" key="1">
    <citation type="submission" date="2021-03" db="EMBL/GenBank/DDBJ databases">
        <title>Genomic Encyclopedia of Type Strains, Phase III (KMG-III): the genomes of soil and plant-associated and newly described type strains.</title>
        <authorList>
            <person name="Whitman W."/>
        </authorList>
    </citation>
    <scope>NUCLEOTIDE SEQUENCE [LARGE SCALE GENOMIC DNA]</scope>
    <source>
        <strain evidence="1 2">IMMIB AFH-6</strain>
    </source>
</reference>
<dbReference type="Proteomes" id="UP000781958">
    <property type="component" value="Unassembled WGS sequence"/>
</dbReference>
<evidence type="ECO:0000313" key="2">
    <source>
        <dbReference type="Proteomes" id="UP000781958"/>
    </source>
</evidence>
<dbReference type="EMBL" id="JAGINP010000014">
    <property type="protein sequence ID" value="MBP2294040.1"/>
    <property type="molecule type" value="Genomic_DNA"/>
</dbReference>
<evidence type="ECO:0000313" key="1">
    <source>
        <dbReference type="EMBL" id="MBP2294040.1"/>
    </source>
</evidence>
<gene>
    <name evidence="1" type="ORF">J2851_003826</name>
</gene>
<keyword evidence="2" id="KW-1185">Reference proteome</keyword>
<dbReference type="InterPro" id="IPR002636">
    <property type="entry name" value="DUF29"/>
</dbReference>
<accession>A0ABS4SRM7</accession>
<proteinExistence type="predicted"/>
<dbReference type="PANTHER" id="PTHR34235">
    <property type="entry name" value="SLR1203 PROTEIN-RELATED"/>
    <property type="match status" value="1"/>
</dbReference>
<dbReference type="Gene3D" id="1.20.1220.20">
    <property type="entry name" value="Uncharcterised protein PF01724"/>
    <property type="match status" value="1"/>
</dbReference>
<sequence>MPDGRLYDTDWYAWTQEQASALRRMAETRVNSELDLEHLAEEVESLGRSEESALVSALTRVIEHLLKLEHSPAPAPRNKWILSVVEQRSRATLALEESGTLARKAPDLLPKAWREGRKLAAKALELFDGVASDSLPTDCPYTLDQILDDDFYPANRHGLA</sequence>
<dbReference type="Pfam" id="PF01724">
    <property type="entry name" value="DUF29"/>
    <property type="match status" value="1"/>
</dbReference>